<evidence type="ECO:0000313" key="1">
    <source>
        <dbReference type="EMBL" id="EST46153.1"/>
    </source>
</evidence>
<accession>V6LPJ2</accession>
<gene>
    <name evidence="1" type="ORF">SS50377_13745</name>
</gene>
<proteinExistence type="predicted"/>
<reference evidence="1" key="1">
    <citation type="journal article" date="2014" name="PLoS Genet.">
        <title>The Genome of Spironucleus salmonicida Highlights a Fish Pathogen Adapted to Fluctuating Environments.</title>
        <authorList>
            <person name="Xu F."/>
            <person name="Jerlstrom-Hultqvist J."/>
            <person name="Einarsson E."/>
            <person name="Astvaldsson A."/>
            <person name="Svard S.G."/>
            <person name="Andersson J.O."/>
        </authorList>
    </citation>
    <scope>NUCLEOTIDE SEQUENCE</scope>
</reference>
<organism evidence="1">
    <name type="scientific">Spironucleus salmonicida</name>
    <dbReference type="NCBI Taxonomy" id="348837"/>
    <lineage>
        <taxon>Eukaryota</taxon>
        <taxon>Metamonada</taxon>
        <taxon>Diplomonadida</taxon>
        <taxon>Hexamitidae</taxon>
        <taxon>Hexamitinae</taxon>
        <taxon>Spironucleus</taxon>
    </lineage>
</organism>
<sequence length="160" mass="18128">MTVLLNPNAYIPFREQLNLDRPLPQFNTPLIIVLGAHSLKVGFPGDLRVKVLQMVSKIKVSDPPKIGNSLSDQEANKTGKSPFQEDLLMQIEHLKDLLQWSFEKIFENNKNITNSSSFPYPVKVAISLTHPEVLNLNIKDLLHNYFSVSDLQLSIGIYML</sequence>
<dbReference type="VEuPathDB" id="GiardiaDB:SS50377_22206"/>
<feature type="non-terminal residue" evidence="1">
    <location>
        <position position="160"/>
    </location>
</feature>
<dbReference type="EMBL" id="KI546083">
    <property type="protein sequence ID" value="EST46153.1"/>
    <property type="molecule type" value="Genomic_DNA"/>
</dbReference>
<protein>
    <submittedName>
        <fullName evidence="1">Uncharacterized protein</fullName>
    </submittedName>
</protein>
<dbReference type="SUPFAM" id="SSF53067">
    <property type="entry name" value="Actin-like ATPase domain"/>
    <property type="match status" value="1"/>
</dbReference>
<dbReference type="AlphaFoldDB" id="V6LPJ2"/>
<dbReference type="InterPro" id="IPR043129">
    <property type="entry name" value="ATPase_NBD"/>
</dbReference>
<name>V6LPJ2_9EUKA</name>